<organism evidence="1 2">
    <name type="scientific">Candidatus Dojkabacteria bacterium</name>
    <dbReference type="NCBI Taxonomy" id="2099670"/>
    <lineage>
        <taxon>Bacteria</taxon>
        <taxon>Candidatus Dojkabacteria</taxon>
    </lineage>
</organism>
<sequence>MANKLQIVQFDVEENYHTVVDLILFMMGIDIVERASSINSAKKVFEKIEAGKIKPNVAIVSAFLQKDHKDGEQVAKKLRELIPDIKIIAYTVLDDVEWGDYLAIKTTQDQEKGLIKILEEISGKEYRFDNSK</sequence>
<comment type="caution">
    <text evidence="1">The sequence shown here is derived from an EMBL/GenBank/DDBJ whole genome shotgun (WGS) entry which is preliminary data.</text>
</comment>
<reference evidence="1" key="1">
    <citation type="submission" date="2020-04" db="EMBL/GenBank/DDBJ databases">
        <authorList>
            <person name="Zhang T."/>
        </authorList>
    </citation>
    <scope>NUCLEOTIDE SEQUENCE</scope>
    <source>
        <strain evidence="1">HKST-UBA14</strain>
    </source>
</reference>
<reference evidence="1" key="2">
    <citation type="journal article" date="2021" name="Microbiome">
        <title>Successional dynamics and alternative stable states in a saline activated sludge microbial community over 9 years.</title>
        <authorList>
            <person name="Wang Y."/>
            <person name="Ye J."/>
            <person name="Ju F."/>
            <person name="Liu L."/>
            <person name="Boyd J.A."/>
            <person name="Deng Y."/>
            <person name="Parks D.H."/>
            <person name="Jiang X."/>
            <person name="Yin X."/>
            <person name="Woodcroft B.J."/>
            <person name="Tyson G.W."/>
            <person name="Hugenholtz P."/>
            <person name="Polz M.F."/>
            <person name="Zhang T."/>
        </authorList>
    </citation>
    <scope>NUCLEOTIDE SEQUENCE</scope>
    <source>
        <strain evidence="1">HKST-UBA14</strain>
    </source>
</reference>
<evidence type="ECO:0000313" key="2">
    <source>
        <dbReference type="Proteomes" id="UP000783287"/>
    </source>
</evidence>
<evidence type="ECO:0000313" key="1">
    <source>
        <dbReference type="EMBL" id="MCA9382895.1"/>
    </source>
</evidence>
<gene>
    <name evidence="1" type="ORF">KC909_00880</name>
</gene>
<dbReference type="InterPro" id="IPR011006">
    <property type="entry name" value="CheY-like_superfamily"/>
</dbReference>
<dbReference type="SUPFAM" id="SSF52172">
    <property type="entry name" value="CheY-like"/>
    <property type="match status" value="1"/>
</dbReference>
<protein>
    <submittedName>
        <fullName evidence="1">Uncharacterized protein</fullName>
    </submittedName>
</protein>
<dbReference type="Proteomes" id="UP000783287">
    <property type="component" value="Unassembled WGS sequence"/>
</dbReference>
<proteinExistence type="predicted"/>
<name>A0A955L4T0_9BACT</name>
<accession>A0A955L4T0</accession>
<dbReference type="AlphaFoldDB" id="A0A955L4T0"/>
<dbReference type="EMBL" id="JAGQLK010000011">
    <property type="protein sequence ID" value="MCA9382895.1"/>
    <property type="molecule type" value="Genomic_DNA"/>
</dbReference>